<dbReference type="KEGG" id="pdh:B9T62_15740"/>
<keyword evidence="2" id="KW-1185">Reference proteome</keyword>
<gene>
    <name evidence="1" type="ORF">B9T62_15740</name>
</gene>
<evidence type="ECO:0000313" key="2">
    <source>
        <dbReference type="Proteomes" id="UP000249890"/>
    </source>
</evidence>
<reference evidence="1 2" key="1">
    <citation type="submission" date="2017-06" db="EMBL/GenBank/DDBJ databases">
        <title>Complete genome sequence of Paenibacillus donghaensis KCTC 13049T isolated from East Sea sediment, South Korea.</title>
        <authorList>
            <person name="Jung B.K."/>
            <person name="Hong S.-J."/>
            <person name="Shin J.-H."/>
        </authorList>
    </citation>
    <scope>NUCLEOTIDE SEQUENCE [LARGE SCALE GENOMIC DNA]</scope>
    <source>
        <strain evidence="1 2">KCTC 13049</strain>
    </source>
</reference>
<dbReference type="Proteomes" id="UP000249890">
    <property type="component" value="Chromosome"/>
</dbReference>
<proteinExistence type="predicted"/>
<dbReference type="EMBL" id="CP021780">
    <property type="protein sequence ID" value="ASA22102.1"/>
    <property type="molecule type" value="Genomic_DNA"/>
</dbReference>
<sequence>MIEQATLIAGWLFLCPERVIHLNLYQVVNGYMGNGPHFVTVIAKDEAAAEAAASEAFKKHAFYRGSYQYPEDYWTDLEVNFLSDASVPFVSEVDEGE</sequence>
<dbReference type="AlphaFoldDB" id="A0A2Z2KLW6"/>
<organism evidence="1 2">
    <name type="scientific">Paenibacillus donghaensis</name>
    <dbReference type="NCBI Taxonomy" id="414771"/>
    <lineage>
        <taxon>Bacteria</taxon>
        <taxon>Bacillati</taxon>
        <taxon>Bacillota</taxon>
        <taxon>Bacilli</taxon>
        <taxon>Bacillales</taxon>
        <taxon>Paenibacillaceae</taxon>
        <taxon>Paenibacillus</taxon>
    </lineage>
</organism>
<protein>
    <submittedName>
        <fullName evidence="1">Uncharacterized protein</fullName>
    </submittedName>
</protein>
<accession>A0A2Z2KLW6</accession>
<evidence type="ECO:0000313" key="1">
    <source>
        <dbReference type="EMBL" id="ASA22102.1"/>
    </source>
</evidence>
<name>A0A2Z2KLW6_9BACL</name>